<dbReference type="InterPro" id="IPR051659">
    <property type="entry name" value="Serine_Protease_S1-Domain"/>
</dbReference>
<dbReference type="Gene3D" id="2.60.120.290">
    <property type="entry name" value="Spermadhesin, CUB domain"/>
    <property type="match status" value="2"/>
</dbReference>
<dbReference type="InterPro" id="IPR035914">
    <property type="entry name" value="Sperma_CUB_dom_sf"/>
</dbReference>
<dbReference type="SUPFAM" id="SSF49854">
    <property type="entry name" value="Spermadhesin, CUB domain"/>
    <property type="match status" value="2"/>
</dbReference>
<comment type="caution">
    <text evidence="5">Lacks conserved residue(s) required for the propagation of feature annotation.</text>
</comment>
<dbReference type="CDD" id="cd00041">
    <property type="entry name" value="CUB"/>
    <property type="match status" value="2"/>
</dbReference>
<feature type="domain" description="CUB" evidence="6">
    <location>
        <begin position="1"/>
        <end position="76"/>
    </location>
</feature>
<keyword evidence="3" id="KW-1015">Disulfide bond</keyword>
<name>A0A4U1EPF6_MONMO</name>
<dbReference type="EMBL" id="RWIC01001058">
    <property type="protein sequence ID" value="TKC37977.1"/>
    <property type="molecule type" value="Genomic_DNA"/>
</dbReference>
<feature type="non-terminal residue" evidence="7">
    <location>
        <position position="1"/>
    </location>
</feature>
<evidence type="ECO:0000313" key="8">
    <source>
        <dbReference type="Proteomes" id="UP000308365"/>
    </source>
</evidence>
<evidence type="ECO:0000256" key="5">
    <source>
        <dbReference type="PROSITE-ProRule" id="PRU00059"/>
    </source>
</evidence>
<reference evidence="8" key="1">
    <citation type="journal article" date="2019" name="IScience">
        <title>Narwhal Genome Reveals Long-Term Low Genetic Diversity despite Current Large Abundance Size.</title>
        <authorList>
            <person name="Westbury M.V."/>
            <person name="Petersen B."/>
            <person name="Garde E."/>
            <person name="Heide-Jorgensen M.P."/>
            <person name="Lorenzen E.D."/>
        </authorList>
    </citation>
    <scope>NUCLEOTIDE SEQUENCE [LARGE SCALE GENOMIC DNA]</scope>
</reference>
<feature type="domain" description="CUB" evidence="6">
    <location>
        <begin position="80"/>
        <end position="139"/>
    </location>
</feature>
<protein>
    <recommendedName>
        <fullName evidence="6">CUB domain-containing protein</fullName>
    </recommendedName>
</protein>
<proteinExistence type="predicted"/>
<sequence>VLRITFTFFRLESVNNCPHEFLQIHDGDSSAAFQLGRFCGSIPHHELLSSDNTLYFHFYSEHLRNERGFTVRWETQPPECGGILTGTYGSIKSPGYPGKYPPGRDCVWKVITSPGLLITFTFGTLSLEHRDDCSKDYLE</sequence>
<evidence type="ECO:0000256" key="3">
    <source>
        <dbReference type="ARBA" id="ARBA00023157"/>
    </source>
</evidence>
<evidence type="ECO:0000256" key="2">
    <source>
        <dbReference type="ARBA" id="ARBA00022737"/>
    </source>
</evidence>
<keyword evidence="1" id="KW-0732">Signal</keyword>
<dbReference type="Proteomes" id="UP000308365">
    <property type="component" value="Unassembled WGS sequence"/>
</dbReference>
<dbReference type="InterPro" id="IPR000859">
    <property type="entry name" value="CUB_dom"/>
</dbReference>
<dbReference type="AlphaFoldDB" id="A0A4U1EPF6"/>
<dbReference type="Pfam" id="PF00431">
    <property type="entry name" value="CUB"/>
    <property type="match status" value="2"/>
</dbReference>
<organism evidence="7 8">
    <name type="scientific">Monodon monoceros</name>
    <name type="common">Narwhal</name>
    <name type="synonym">Ceratodon monodon</name>
    <dbReference type="NCBI Taxonomy" id="40151"/>
    <lineage>
        <taxon>Eukaryota</taxon>
        <taxon>Metazoa</taxon>
        <taxon>Chordata</taxon>
        <taxon>Craniata</taxon>
        <taxon>Vertebrata</taxon>
        <taxon>Euteleostomi</taxon>
        <taxon>Mammalia</taxon>
        <taxon>Eutheria</taxon>
        <taxon>Laurasiatheria</taxon>
        <taxon>Artiodactyla</taxon>
        <taxon>Whippomorpha</taxon>
        <taxon>Cetacea</taxon>
        <taxon>Odontoceti</taxon>
        <taxon>Monodontidae</taxon>
        <taxon>Monodon</taxon>
    </lineage>
</organism>
<gene>
    <name evidence="7" type="ORF">EI555_015702</name>
</gene>
<evidence type="ECO:0000256" key="1">
    <source>
        <dbReference type="ARBA" id="ARBA00022729"/>
    </source>
</evidence>
<evidence type="ECO:0000313" key="7">
    <source>
        <dbReference type="EMBL" id="TKC37977.1"/>
    </source>
</evidence>
<dbReference type="PANTHER" id="PTHR24254">
    <property type="entry name" value="PROTHROMBIN"/>
    <property type="match status" value="1"/>
</dbReference>
<keyword evidence="4" id="KW-0325">Glycoprotein</keyword>
<keyword evidence="2" id="KW-0677">Repeat</keyword>
<dbReference type="PANTHER" id="PTHR24254:SF6">
    <property type="entry name" value="CUBILIN"/>
    <property type="match status" value="1"/>
</dbReference>
<feature type="non-terminal residue" evidence="7">
    <location>
        <position position="139"/>
    </location>
</feature>
<comment type="caution">
    <text evidence="7">The sequence shown here is derived from an EMBL/GenBank/DDBJ whole genome shotgun (WGS) entry which is preliminary data.</text>
</comment>
<evidence type="ECO:0000256" key="4">
    <source>
        <dbReference type="ARBA" id="ARBA00023180"/>
    </source>
</evidence>
<dbReference type="PROSITE" id="PS01180">
    <property type="entry name" value="CUB"/>
    <property type="match status" value="2"/>
</dbReference>
<evidence type="ECO:0000259" key="6">
    <source>
        <dbReference type="PROSITE" id="PS01180"/>
    </source>
</evidence>
<accession>A0A4U1EPF6</accession>